<evidence type="ECO:0000256" key="1">
    <source>
        <dbReference type="SAM" id="MobiDB-lite"/>
    </source>
</evidence>
<comment type="caution">
    <text evidence="2">The sequence shown here is derived from an EMBL/GenBank/DDBJ whole genome shotgun (WGS) entry which is preliminary data.</text>
</comment>
<evidence type="ECO:0000313" key="2">
    <source>
        <dbReference type="EMBL" id="KND95599.1"/>
    </source>
</evidence>
<feature type="region of interest" description="Disordered" evidence="1">
    <location>
        <begin position="130"/>
        <end position="174"/>
    </location>
</feature>
<proteinExistence type="predicted"/>
<dbReference type="VEuPathDB" id="FungiDB:QG37_08138"/>
<dbReference type="VEuPathDB" id="FungiDB:CJI97_002147"/>
<dbReference type="AlphaFoldDB" id="A0A0L0NNL0"/>
<evidence type="ECO:0000313" key="3">
    <source>
        <dbReference type="Proteomes" id="UP000037122"/>
    </source>
</evidence>
<dbReference type="VEuPathDB" id="FungiDB:CJI96_0002635"/>
<dbReference type="Proteomes" id="UP000037122">
    <property type="component" value="Unassembled WGS sequence"/>
</dbReference>
<dbReference type="VEuPathDB" id="FungiDB:CJJ09_003050"/>
<gene>
    <name evidence="2" type="ORF">QG37_08138</name>
</gene>
<dbReference type="EMBL" id="LGST01000067">
    <property type="protein sequence ID" value="KND95599.1"/>
    <property type="molecule type" value="Genomic_DNA"/>
</dbReference>
<name>A0A0L0NNL0_CANAR</name>
<organism evidence="2 3">
    <name type="scientific">Candidozyma auris</name>
    <name type="common">Yeast</name>
    <name type="synonym">Candida auris</name>
    <dbReference type="NCBI Taxonomy" id="498019"/>
    <lineage>
        <taxon>Eukaryota</taxon>
        <taxon>Fungi</taxon>
        <taxon>Dikarya</taxon>
        <taxon>Ascomycota</taxon>
        <taxon>Saccharomycotina</taxon>
        <taxon>Pichiomycetes</taxon>
        <taxon>Metschnikowiaceae</taxon>
        <taxon>Candidozyma</taxon>
    </lineage>
</organism>
<dbReference type="VEuPathDB" id="FungiDB:CJJ07_004628"/>
<sequence length="259" mass="28571">MRRIPPLEPFSEQIELIEKLRAQSLSLSQNHPYQGHQKNRKWIQSSSYHQSQKNHNQQFALTAVAAAAAIKQNQYLPPLHGDNNTGLSSFDHTKDINGYHNSTTQSPRISLMYLNLEHMSQWYVNGSKDADTKHKNTSSTGRPFSSNMFTTPSKQLYNSDSSSSTNSLLSQQSTSTKILTPGHPCVSHPAYTEPNTNISELVLLSNLAKLQFGSEPDSLHLGSSPVPLALSDVYRSIWTSPVQTGSSGCGISLSEPGKF</sequence>
<feature type="compositionally biased region" description="Polar residues" evidence="1">
    <location>
        <begin position="137"/>
        <end position="157"/>
    </location>
</feature>
<reference evidence="3" key="1">
    <citation type="journal article" date="2015" name="BMC Genomics">
        <title>Draft genome of a commonly misdiagnosed multidrug resistant pathogen Candida auris.</title>
        <authorList>
            <person name="Chatterjee S."/>
            <person name="Alampalli S.V."/>
            <person name="Nageshan R.K."/>
            <person name="Chettiar S.T."/>
            <person name="Joshi S."/>
            <person name="Tatu U.S."/>
        </authorList>
    </citation>
    <scope>NUCLEOTIDE SEQUENCE [LARGE SCALE GENOMIC DNA]</scope>
    <source>
        <strain evidence="3">6684</strain>
    </source>
</reference>
<protein>
    <submittedName>
        <fullName evidence="2">Uncharacterized protein</fullName>
    </submittedName>
</protein>
<dbReference type="VEuPathDB" id="FungiDB:B9J08_001962"/>
<feature type="compositionally biased region" description="Low complexity" evidence="1">
    <location>
        <begin position="158"/>
        <end position="174"/>
    </location>
</feature>
<accession>A0A0L0NNL0</accession>